<proteinExistence type="predicted"/>
<dbReference type="AlphaFoldDB" id="A0A4W5L5Z0"/>
<reference evidence="4" key="3">
    <citation type="submission" date="2025-09" db="UniProtKB">
        <authorList>
            <consortium name="Ensembl"/>
        </authorList>
    </citation>
    <scope>IDENTIFICATION</scope>
</reference>
<feature type="repeat" description="ANK" evidence="3">
    <location>
        <begin position="1"/>
        <end position="22"/>
    </location>
</feature>
<evidence type="ECO:0000256" key="1">
    <source>
        <dbReference type="ARBA" id="ARBA00022737"/>
    </source>
</evidence>
<evidence type="ECO:0000256" key="3">
    <source>
        <dbReference type="PROSITE-ProRule" id="PRU00023"/>
    </source>
</evidence>
<feature type="repeat" description="ANK" evidence="3">
    <location>
        <begin position="33"/>
        <end position="65"/>
    </location>
</feature>
<organism evidence="4 5">
    <name type="scientific">Hucho hucho</name>
    <name type="common">huchen</name>
    <dbReference type="NCBI Taxonomy" id="62062"/>
    <lineage>
        <taxon>Eukaryota</taxon>
        <taxon>Metazoa</taxon>
        <taxon>Chordata</taxon>
        <taxon>Craniata</taxon>
        <taxon>Vertebrata</taxon>
        <taxon>Euteleostomi</taxon>
        <taxon>Actinopterygii</taxon>
        <taxon>Neopterygii</taxon>
        <taxon>Teleostei</taxon>
        <taxon>Protacanthopterygii</taxon>
        <taxon>Salmoniformes</taxon>
        <taxon>Salmonidae</taxon>
        <taxon>Salmoninae</taxon>
        <taxon>Hucho</taxon>
    </lineage>
</organism>
<dbReference type="SUPFAM" id="SSF48403">
    <property type="entry name" value="Ankyrin repeat"/>
    <property type="match status" value="1"/>
</dbReference>
<dbReference type="Pfam" id="PF12796">
    <property type="entry name" value="Ank_2"/>
    <property type="match status" value="1"/>
</dbReference>
<dbReference type="PROSITE" id="PS50088">
    <property type="entry name" value="ANK_REPEAT"/>
    <property type="match status" value="3"/>
</dbReference>
<accession>A0A4W5L5Z0</accession>
<dbReference type="InterPro" id="IPR002110">
    <property type="entry name" value="Ankyrin_rpt"/>
</dbReference>
<dbReference type="GeneTree" id="ENSGT00940000156118"/>
<reference evidence="4" key="2">
    <citation type="submission" date="2025-08" db="UniProtKB">
        <authorList>
            <consortium name="Ensembl"/>
        </authorList>
    </citation>
    <scope>IDENTIFICATION</scope>
</reference>
<feature type="repeat" description="ANK" evidence="3">
    <location>
        <begin position="107"/>
        <end position="139"/>
    </location>
</feature>
<dbReference type="Gene3D" id="1.25.40.20">
    <property type="entry name" value="Ankyrin repeat-containing domain"/>
    <property type="match status" value="1"/>
</dbReference>
<name>A0A4W5L5Z0_9TELE</name>
<dbReference type="InterPro" id="IPR036770">
    <property type="entry name" value="Ankyrin_rpt-contain_sf"/>
</dbReference>
<sequence>MSPLHLAVSHQHNHIVKLLLSHYKTESNLEGCLGNTPVMIACSINNTESLSILLKHGARLCSQNKLGHFAIHAAAFAGAMKAMEVILKAGEEMGHSIEEHINALDKSCSSPLHMAVRGGNMDVIKFCIQKGAKIDHQQVT</sequence>
<dbReference type="PANTHER" id="PTHR24198">
    <property type="entry name" value="ANKYRIN REPEAT AND PROTEIN KINASE DOMAIN-CONTAINING PROTEIN"/>
    <property type="match status" value="1"/>
</dbReference>
<protein>
    <submittedName>
        <fullName evidence="4">Uncharacterized protein</fullName>
    </submittedName>
</protein>
<dbReference type="STRING" id="62062.ENSHHUP00000020814"/>
<reference evidence="5" key="1">
    <citation type="submission" date="2018-06" db="EMBL/GenBank/DDBJ databases">
        <title>Genome assembly of Danube salmon.</title>
        <authorList>
            <person name="Macqueen D.J."/>
            <person name="Gundappa M.K."/>
        </authorList>
    </citation>
    <scope>NUCLEOTIDE SEQUENCE [LARGE SCALE GENOMIC DNA]</scope>
</reference>
<keyword evidence="1" id="KW-0677">Repeat</keyword>
<evidence type="ECO:0000313" key="5">
    <source>
        <dbReference type="Proteomes" id="UP000314982"/>
    </source>
</evidence>
<dbReference type="SMART" id="SM00248">
    <property type="entry name" value="ANK"/>
    <property type="match status" value="4"/>
</dbReference>
<keyword evidence="5" id="KW-1185">Reference proteome</keyword>
<evidence type="ECO:0000313" key="4">
    <source>
        <dbReference type="Ensembl" id="ENSHHUP00000020814.1"/>
    </source>
</evidence>
<dbReference type="PROSITE" id="PS50297">
    <property type="entry name" value="ANK_REP_REGION"/>
    <property type="match status" value="3"/>
</dbReference>
<dbReference type="PANTHER" id="PTHR24198:SF165">
    <property type="entry name" value="ANKYRIN REPEAT-CONTAINING PROTEIN-RELATED"/>
    <property type="match status" value="1"/>
</dbReference>
<keyword evidence="2 3" id="KW-0040">ANK repeat</keyword>
<dbReference type="Proteomes" id="UP000314982">
    <property type="component" value="Unassembled WGS sequence"/>
</dbReference>
<evidence type="ECO:0000256" key="2">
    <source>
        <dbReference type="ARBA" id="ARBA00023043"/>
    </source>
</evidence>
<dbReference type="Ensembl" id="ENSHHUT00000021587.1">
    <property type="protein sequence ID" value="ENSHHUP00000020814.1"/>
    <property type="gene ID" value="ENSHHUG00000013040.1"/>
</dbReference>
<dbReference type="Pfam" id="PF13606">
    <property type="entry name" value="Ank_3"/>
    <property type="match status" value="1"/>
</dbReference>